<gene>
    <name evidence="11" type="ORF">DC20_20640</name>
</gene>
<evidence type="ECO:0000259" key="8">
    <source>
        <dbReference type="Pfam" id="PF01773"/>
    </source>
</evidence>
<evidence type="ECO:0000313" key="12">
    <source>
        <dbReference type="Proteomes" id="UP000061382"/>
    </source>
</evidence>
<feature type="domain" description="Concentrative nucleoside transporter N-terminal" evidence="8">
    <location>
        <begin position="9"/>
        <end position="82"/>
    </location>
</feature>
<dbReference type="GO" id="GO:0005886">
    <property type="term" value="C:plasma membrane"/>
    <property type="evidence" value="ECO:0007669"/>
    <property type="project" value="UniProtKB-SubCell"/>
</dbReference>
<keyword evidence="12" id="KW-1185">Reference proteome</keyword>
<comment type="similarity">
    <text evidence="2">Belongs to the concentrative nucleoside transporter (CNT) (TC 2.A.41) family.</text>
</comment>
<evidence type="ECO:0000313" key="11">
    <source>
        <dbReference type="EMBL" id="ALJ00959.1"/>
    </source>
</evidence>
<feature type="transmembrane region" description="Helical" evidence="7">
    <location>
        <begin position="265"/>
        <end position="287"/>
    </location>
</feature>
<feature type="domain" description="Concentrative nucleoside transporter C-terminal" evidence="9">
    <location>
        <begin position="208"/>
        <end position="428"/>
    </location>
</feature>
<reference evidence="11 12" key="1">
    <citation type="submission" date="2015-08" db="EMBL/GenBank/DDBJ databases">
        <title>Complete genome sequence of Rufibacter tibetensis strain 1351t, a radiation-resistant bacterium from tibet plateau.</title>
        <authorList>
            <person name="Dai J."/>
        </authorList>
    </citation>
    <scope>NUCLEOTIDE SEQUENCE [LARGE SCALE GENOMIC DNA]</scope>
    <source>
        <strain evidence="11 12">1351</strain>
    </source>
</reference>
<dbReference type="InterPro" id="IPR011657">
    <property type="entry name" value="CNT_C_dom"/>
</dbReference>
<evidence type="ECO:0000256" key="7">
    <source>
        <dbReference type="SAM" id="Phobius"/>
    </source>
</evidence>
<keyword evidence="4 7" id="KW-0812">Transmembrane</keyword>
<dbReference type="Proteomes" id="UP000061382">
    <property type="component" value="Chromosome"/>
</dbReference>
<dbReference type="RefSeq" id="WP_062545587.1">
    <property type="nucleotide sequence ID" value="NZ_CP012643.1"/>
</dbReference>
<evidence type="ECO:0000259" key="10">
    <source>
        <dbReference type="Pfam" id="PF07670"/>
    </source>
</evidence>
<evidence type="ECO:0000256" key="4">
    <source>
        <dbReference type="ARBA" id="ARBA00022692"/>
    </source>
</evidence>
<dbReference type="STRING" id="512763.DC20_20640"/>
<evidence type="ECO:0000256" key="1">
    <source>
        <dbReference type="ARBA" id="ARBA00004651"/>
    </source>
</evidence>
<feature type="domain" description="Nucleoside transporter/FeoB GTPase Gate" evidence="10">
    <location>
        <begin position="97"/>
        <end position="195"/>
    </location>
</feature>
<dbReference type="Pfam" id="PF01773">
    <property type="entry name" value="Nucleos_tra2_N"/>
    <property type="match status" value="1"/>
</dbReference>
<keyword evidence="6 7" id="KW-0472">Membrane</keyword>
<dbReference type="PATRIC" id="fig|512763.3.peg.4529"/>
<comment type="subcellular location">
    <subcellularLocation>
        <location evidence="1">Cell membrane</location>
        <topology evidence="1">Multi-pass membrane protein</topology>
    </subcellularLocation>
</comment>
<feature type="transmembrane region" description="Helical" evidence="7">
    <location>
        <begin position="91"/>
        <end position="116"/>
    </location>
</feature>
<dbReference type="GO" id="GO:0005337">
    <property type="term" value="F:nucleoside transmembrane transporter activity"/>
    <property type="evidence" value="ECO:0007669"/>
    <property type="project" value="InterPro"/>
</dbReference>
<keyword evidence="3" id="KW-1003">Cell membrane</keyword>
<evidence type="ECO:0000259" key="9">
    <source>
        <dbReference type="Pfam" id="PF07662"/>
    </source>
</evidence>
<organism evidence="11 12">
    <name type="scientific">Rufibacter tibetensis</name>
    <dbReference type="NCBI Taxonomy" id="512763"/>
    <lineage>
        <taxon>Bacteria</taxon>
        <taxon>Pseudomonadati</taxon>
        <taxon>Bacteroidota</taxon>
        <taxon>Cytophagia</taxon>
        <taxon>Cytophagales</taxon>
        <taxon>Hymenobacteraceae</taxon>
        <taxon>Rufibacter</taxon>
    </lineage>
</organism>
<dbReference type="AlphaFoldDB" id="A0A0P0C7C2"/>
<evidence type="ECO:0000256" key="3">
    <source>
        <dbReference type="ARBA" id="ARBA00022475"/>
    </source>
</evidence>
<dbReference type="InterPro" id="IPR002668">
    <property type="entry name" value="CNT_N_dom"/>
</dbReference>
<feature type="transmembrane region" description="Helical" evidence="7">
    <location>
        <begin position="408"/>
        <end position="431"/>
    </location>
</feature>
<dbReference type="Pfam" id="PF07662">
    <property type="entry name" value="Nucleos_tra2_C"/>
    <property type="match status" value="1"/>
</dbReference>
<feature type="transmembrane region" description="Helical" evidence="7">
    <location>
        <begin position="171"/>
        <end position="193"/>
    </location>
</feature>
<evidence type="ECO:0000256" key="5">
    <source>
        <dbReference type="ARBA" id="ARBA00022989"/>
    </source>
</evidence>
<feature type="transmembrane region" description="Helical" evidence="7">
    <location>
        <begin position="30"/>
        <end position="47"/>
    </location>
</feature>
<dbReference type="InterPro" id="IPR008276">
    <property type="entry name" value="C_nuclsd_transpt"/>
</dbReference>
<protein>
    <submittedName>
        <fullName evidence="11">Na+ dependent nucleoside transporter domain-containing protein</fullName>
    </submittedName>
</protein>
<keyword evidence="5 7" id="KW-1133">Transmembrane helix</keyword>
<dbReference type="OrthoDB" id="9766455at2"/>
<dbReference type="Pfam" id="PF07670">
    <property type="entry name" value="Gate"/>
    <property type="match status" value="1"/>
</dbReference>
<dbReference type="KEGG" id="rti:DC20_20640"/>
<feature type="transmembrane region" description="Helical" evidence="7">
    <location>
        <begin position="6"/>
        <end position="23"/>
    </location>
</feature>
<sequence>MFSALQGLVGYFILIGIAILFSTNRKAINWKLVGVGVLIQIIFGVLVTEVPFVKAGFEIVSQGFVTLLGFSSAGAEFLFGELAKPGSPAGTGYIFAFNVLPTIIFFSTVTAGLYYLGVLQKIVYGIAWIMSKGMRLSGAESLSAAGNIFLGQTEAPLLVRPFIQNMTRSELMCLMTGGMATLAGGVLAAYVAFLGGNDPAQQAIFAAHLLTASIMNAPAGIVMAKILVPETEEDKINTKLQVNKESLGVNIIDAMSTGAADGLKLALNVGGMLLAFIAVIALLNYLLLSLGGATGLNQMIVDSTDGRFEGLNFQYILGQIFRVFAFLMGSPWQDTLQVGSLLGQKTAVNEFVAYLDLAKMKEANSLTPKSIILATYALCGFSNFSSIAIQIGGIGGMAPSQQGNLSKLGLRALLGASIACMMTATIAGILFEL</sequence>
<dbReference type="EMBL" id="CP012643">
    <property type="protein sequence ID" value="ALJ00959.1"/>
    <property type="molecule type" value="Genomic_DNA"/>
</dbReference>
<dbReference type="InterPro" id="IPR011642">
    <property type="entry name" value="Gate_dom"/>
</dbReference>
<evidence type="ECO:0000256" key="6">
    <source>
        <dbReference type="ARBA" id="ARBA00023136"/>
    </source>
</evidence>
<dbReference type="PANTHER" id="PTHR10590:SF4">
    <property type="entry name" value="SOLUTE CARRIER FAMILY 28 MEMBER 3"/>
    <property type="match status" value="1"/>
</dbReference>
<proteinExistence type="inferred from homology"/>
<dbReference type="PANTHER" id="PTHR10590">
    <property type="entry name" value="SODIUM/NUCLEOSIDE COTRANSPORTER"/>
    <property type="match status" value="1"/>
</dbReference>
<feature type="transmembrane region" description="Helical" evidence="7">
    <location>
        <begin position="371"/>
        <end position="396"/>
    </location>
</feature>
<name>A0A0P0C7C2_9BACT</name>
<accession>A0A0P0C7C2</accession>
<evidence type="ECO:0000256" key="2">
    <source>
        <dbReference type="ARBA" id="ARBA00009033"/>
    </source>
</evidence>
<dbReference type="GO" id="GO:0015293">
    <property type="term" value="F:symporter activity"/>
    <property type="evidence" value="ECO:0007669"/>
    <property type="project" value="TreeGrafter"/>
</dbReference>